<protein>
    <submittedName>
        <fullName evidence="1">Uncharacterized protein</fullName>
    </submittedName>
</protein>
<dbReference type="AlphaFoldDB" id="A0AAU8T037"/>
<evidence type="ECO:0000313" key="1">
    <source>
        <dbReference type="EMBL" id="AJZ57129.1"/>
    </source>
</evidence>
<dbReference type="KEGG" id="bfn:OI25_7203"/>
<sequence>MKYLACACVLGVVVFGFMFRYEYQLGGMVRVNRWSGERQELCPLPSGSIWTSNCLEAATKGN</sequence>
<proteinExistence type="predicted"/>
<name>A0AAU8T037_9BURK</name>
<organism evidence="1 2">
    <name type="scientific">Paraburkholderia fungorum</name>
    <dbReference type="NCBI Taxonomy" id="134537"/>
    <lineage>
        <taxon>Bacteria</taxon>
        <taxon>Pseudomonadati</taxon>
        <taxon>Pseudomonadota</taxon>
        <taxon>Betaproteobacteria</taxon>
        <taxon>Burkholderiales</taxon>
        <taxon>Burkholderiaceae</taxon>
        <taxon>Paraburkholderia</taxon>
    </lineage>
</organism>
<dbReference type="Proteomes" id="UP000032614">
    <property type="component" value="Chromosome 3"/>
</dbReference>
<reference evidence="1 2" key="1">
    <citation type="journal article" date="2015" name="Genome Announc.">
        <title>Complete genome sequences for 59 burkholderia isolates, both pathogenic and near neighbor.</title>
        <authorList>
            <person name="Johnson S.L."/>
            <person name="Bishop-Lilly K.A."/>
            <person name="Ladner J.T."/>
            <person name="Daligault H.E."/>
            <person name="Davenport K.W."/>
            <person name="Jaissle J."/>
            <person name="Frey K.G."/>
            <person name="Koroleva G.I."/>
            <person name="Bruce D.C."/>
            <person name="Coyne S.R."/>
            <person name="Broomall S.M."/>
            <person name="Li P.E."/>
            <person name="Teshima H."/>
            <person name="Gibbons H.S."/>
            <person name="Palacios G.F."/>
            <person name="Rosenzweig C.N."/>
            <person name="Redden C.L."/>
            <person name="Xu Y."/>
            <person name="Minogue T.D."/>
            <person name="Chain P.S."/>
        </authorList>
    </citation>
    <scope>NUCLEOTIDE SEQUENCE [LARGE SCALE GENOMIC DNA]</scope>
    <source>
        <strain evidence="1 2">ATCC BAA-463</strain>
    </source>
</reference>
<evidence type="ECO:0000313" key="2">
    <source>
        <dbReference type="Proteomes" id="UP000032614"/>
    </source>
</evidence>
<dbReference type="EMBL" id="CP010025">
    <property type="protein sequence ID" value="AJZ57129.1"/>
    <property type="molecule type" value="Genomic_DNA"/>
</dbReference>
<accession>A0AAU8T037</accession>
<gene>
    <name evidence="1" type="ORF">OI25_7203</name>
</gene>